<dbReference type="PANTHER" id="PTHR12526">
    <property type="entry name" value="GLYCOSYLTRANSFERASE"/>
    <property type="match status" value="1"/>
</dbReference>
<accession>A0ABY7L9M1</accession>
<proteinExistence type="predicted"/>
<name>A0ABY7L9M1_9GAMM</name>
<dbReference type="Gene3D" id="3.40.50.2000">
    <property type="entry name" value="Glycogen Phosphorylase B"/>
    <property type="match status" value="1"/>
</dbReference>
<evidence type="ECO:0000313" key="2">
    <source>
        <dbReference type="EMBL" id="WBA13956.1"/>
    </source>
</evidence>
<protein>
    <submittedName>
        <fullName evidence="2">Glycosyltransferase</fullName>
    </submittedName>
</protein>
<evidence type="ECO:0000259" key="1">
    <source>
        <dbReference type="Pfam" id="PF00534"/>
    </source>
</evidence>
<dbReference type="EMBL" id="CP114584">
    <property type="protein sequence ID" value="WBA13956.1"/>
    <property type="molecule type" value="Genomic_DNA"/>
</dbReference>
<gene>
    <name evidence="2" type="ORF">N7E60_09470</name>
</gene>
<dbReference type="Proteomes" id="UP001164676">
    <property type="component" value="Chromosome"/>
</dbReference>
<keyword evidence="3" id="KW-1185">Reference proteome</keyword>
<evidence type="ECO:0000313" key="3">
    <source>
        <dbReference type="Proteomes" id="UP001164676"/>
    </source>
</evidence>
<dbReference type="SUPFAM" id="SSF53756">
    <property type="entry name" value="UDP-Glycosyltransferase/glycogen phosphorylase"/>
    <property type="match status" value="1"/>
</dbReference>
<reference evidence="2" key="1">
    <citation type="submission" date="2022-09" db="EMBL/GenBank/DDBJ databases">
        <authorList>
            <person name="Li Z.-J."/>
        </authorList>
    </citation>
    <scope>NUCLEOTIDE SEQUENCE</scope>
    <source>
        <strain evidence="2">TGB10</strain>
    </source>
</reference>
<dbReference type="InterPro" id="IPR001296">
    <property type="entry name" value="Glyco_trans_1"/>
</dbReference>
<organism evidence="2 3">
    <name type="scientific">Salinivibrio proteolyticus</name>
    <dbReference type="NCBI Taxonomy" id="334715"/>
    <lineage>
        <taxon>Bacteria</taxon>
        <taxon>Pseudomonadati</taxon>
        <taxon>Pseudomonadota</taxon>
        <taxon>Gammaproteobacteria</taxon>
        <taxon>Vibrionales</taxon>
        <taxon>Vibrionaceae</taxon>
        <taxon>Salinivibrio</taxon>
    </lineage>
</organism>
<feature type="domain" description="Glycosyl transferase family 1" evidence="1">
    <location>
        <begin position="199"/>
        <end position="334"/>
    </location>
</feature>
<sequence>MWVTRKLKLLNKKSENEYIKNIGFRDFNQKSILVCYLSDCFSNDISKFKNNSNRHECLIIVSALVDLGYSVDIIYCNSTLEVEKKYDVILGFGRSFRQACLNNPEAKKILYLTEAHPLISIENEMKRIDRFNKSYLNKKKVSLERSGQYYQESDFDLANDIICMGEKNKYFLVHKYPDKNIYELCPTGIDIEFQRVESQLNVSNSNNYLWFGSRGIIHKGLDVLFEVFDKKTNMKLFVAGVDSRELKKVFRYIPPNVEVLGVIDPLSDKFIEIAKHCNYMILPSASEGMSTAAITCMKAGLFPILSDSCGSNFDDNAIILPECNINNIEKIIDQLSCRKVSLREKKILSRYANAKFNRYAFRESFLKIFEVISNPKLKDYD</sequence>
<dbReference type="Pfam" id="PF00534">
    <property type="entry name" value="Glycos_transf_1"/>
    <property type="match status" value="1"/>
</dbReference>
<dbReference type="RefSeq" id="WP_269597315.1">
    <property type="nucleotide sequence ID" value="NZ_CP114584.1"/>
</dbReference>